<keyword evidence="3 8" id="KW-0251">Elongation factor</keyword>
<dbReference type="Pfam" id="PF00009">
    <property type="entry name" value="GTP_EFTU"/>
    <property type="match status" value="1"/>
</dbReference>
<dbReference type="InterPro" id="IPR000795">
    <property type="entry name" value="T_Tr_GTP-bd_dom"/>
</dbReference>
<keyword evidence="5" id="KW-0342">GTP-binding</keyword>
<evidence type="ECO:0000256" key="4">
    <source>
        <dbReference type="ARBA" id="ARBA00022917"/>
    </source>
</evidence>
<dbReference type="InterPro" id="IPR020568">
    <property type="entry name" value="Ribosomal_Su5_D2-typ_SF"/>
</dbReference>
<dbReference type="PANTHER" id="PTHR43261">
    <property type="entry name" value="TRANSLATION ELONGATION FACTOR G-RELATED"/>
    <property type="match status" value="1"/>
</dbReference>
<keyword evidence="4" id="KW-0648">Protein biosynthesis</keyword>
<dbReference type="InterPro" id="IPR053905">
    <property type="entry name" value="EF-G-like_DII"/>
</dbReference>
<dbReference type="Pfam" id="PF03764">
    <property type="entry name" value="EFG_IV"/>
    <property type="match status" value="1"/>
</dbReference>
<dbReference type="CDD" id="cd01434">
    <property type="entry name" value="EFG_mtEFG1_IV"/>
    <property type="match status" value="1"/>
</dbReference>
<dbReference type="SMART" id="SM00889">
    <property type="entry name" value="EFG_IV"/>
    <property type="match status" value="1"/>
</dbReference>
<reference evidence="8 9" key="1">
    <citation type="submission" date="2021-08" db="EMBL/GenBank/DDBJ databases">
        <authorList>
            <person name="Tuo L."/>
        </authorList>
    </citation>
    <scope>NUCLEOTIDE SEQUENCE [LARGE SCALE GENOMIC DNA]</scope>
    <source>
        <strain evidence="8 9">JCM 31229</strain>
    </source>
</reference>
<dbReference type="Gene3D" id="3.30.230.10">
    <property type="match status" value="1"/>
</dbReference>
<dbReference type="SUPFAM" id="SSF54211">
    <property type="entry name" value="Ribosomal protein S5 domain 2-like"/>
    <property type="match status" value="1"/>
</dbReference>
<gene>
    <name evidence="8" type="ORF">K7G82_03545</name>
</gene>
<dbReference type="Gene3D" id="3.30.70.870">
    <property type="entry name" value="Elongation Factor G (Translational Gtpase), domain 3"/>
    <property type="match status" value="1"/>
</dbReference>
<feature type="domain" description="Tr-type G" evidence="7">
    <location>
        <begin position="5"/>
        <end position="277"/>
    </location>
</feature>
<dbReference type="InterPro" id="IPR035647">
    <property type="entry name" value="EFG_III/V"/>
</dbReference>
<comment type="function">
    <text evidence="6">Catalyzes the GTP-dependent ribosomal translocation step during translation elongation. During this step, the ribosome changes from the pre-translocational (PRE) to the post-translocational (POST) state as the newly formed A-site-bound peptidyl-tRNA and P-site-bound deacylated tRNA move to the P and E sites, respectively. Catalyzes the coordinated movement of the two tRNA molecules, the mRNA and conformational changes in the ribosome.</text>
</comment>
<dbReference type="Gene3D" id="3.40.50.300">
    <property type="entry name" value="P-loop containing nucleotide triphosphate hydrolases"/>
    <property type="match status" value="1"/>
</dbReference>
<keyword evidence="9" id="KW-1185">Reference proteome</keyword>
<dbReference type="SMART" id="SM00838">
    <property type="entry name" value="EFG_C"/>
    <property type="match status" value="1"/>
</dbReference>
<dbReference type="InterPro" id="IPR014721">
    <property type="entry name" value="Ribsml_uS5_D2-typ_fold_subgr"/>
</dbReference>
<dbReference type="NCBIfam" id="NF009379">
    <property type="entry name" value="PRK12740.1-3"/>
    <property type="match status" value="1"/>
</dbReference>
<dbReference type="PANTHER" id="PTHR43261:SF7">
    <property type="entry name" value="ELONGATION FACTOR G-LIKE PROTEIN"/>
    <property type="match status" value="1"/>
</dbReference>
<dbReference type="CDD" id="cd03713">
    <property type="entry name" value="EFG_mtEFG_C"/>
    <property type="match status" value="1"/>
</dbReference>
<comment type="caution">
    <text evidence="8">The sequence shown here is derived from an EMBL/GenBank/DDBJ whole genome shotgun (WGS) entry which is preliminary data.</text>
</comment>
<dbReference type="Pfam" id="PF14492">
    <property type="entry name" value="EFG_III"/>
    <property type="match status" value="1"/>
</dbReference>
<dbReference type="InterPro" id="IPR000640">
    <property type="entry name" value="EFG_V-like"/>
</dbReference>
<name>A0ABS7PJ75_9SPHN</name>
<sequence length="675" mass="72052">MEHQAGARAVALVGPAGAGKTSLAEALLFASGAIPRQGAVSAGTSVGDASAEARSRGGSTELNLMRFDYLGDSFTLLDTPGAIGFQADGDAAVMAADLAVIVIDPDEARAGLAEPSLRRLEALGVPHAIFVNKIDQGRGSIRELLDALQPLSRAPLIARQIPIRDGEKVTGCVDLALERAYHYRPGKEAERIEIPGELKEREASDRFRMLERLSDHDDYLLEQLLSDETPELETVISDLAREARDGLVVPVVFGSALNGFGVHRLLKMLRHETATAEAAAERLDLSGSGAFVFKVSHGSAVGRLAYARIFGGRLPEGAELHDAAGDSFRVGGLFSVQGATTAKLGAAEPGAIVALAKLDEARAGRWLGIGVRPKGEPPALARPATNAAVAIVTRDRKDDVRLSTALQKLIEEDPSLAWEQDEALHETLLRGINDEHLNMTLARLKRRYGVAVETRRPGIAYRESIRKPATQRGRHKKQSGGHGQFGDVVIEIRPQSRGEGFAFADRITGGAIPKQWIPAVEDGVQDAMTKGPLGFPVVDVAVMLTDGSFHSVDSSELAFRTAGRIAMADALPQCAPYLLEPVCRVTVSTPGSATSKVSSTVSSRRGQVLGIDTRDGWSRWDVVEALVPEAELHGLDAELRSLSQGLASFEARFDHLAELSGKHAEDVVKQAKATV</sequence>
<dbReference type="InterPro" id="IPR009000">
    <property type="entry name" value="Transl_B-barrel_sf"/>
</dbReference>
<evidence type="ECO:0000256" key="3">
    <source>
        <dbReference type="ARBA" id="ARBA00022768"/>
    </source>
</evidence>
<dbReference type="Pfam" id="PF22042">
    <property type="entry name" value="EF-G_D2"/>
    <property type="match status" value="1"/>
</dbReference>
<dbReference type="Gene3D" id="2.40.30.10">
    <property type="entry name" value="Translation factors"/>
    <property type="match status" value="1"/>
</dbReference>
<dbReference type="SUPFAM" id="SSF52540">
    <property type="entry name" value="P-loop containing nucleoside triphosphate hydrolases"/>
    <property type="match status" value="1"/>
</dbReference>
<dbReference type="EMBL" id="JAINVV010000002">
    <property type="protein sequence ID" value="MBY8821350.1"/>
    <property type="molecule type" value="Genomic_DNA"/>
</dbReference>
<evidence type="ECO:0000256" key="2">
    <source>
        <dbReference type="ARBA" id="ARBA00022741"/>
    </source>
</evidence>
<dbReference type="GO" id="GO:0003746">
    <property type="term" value="F:translation elongation factor activity"/>
    <property type="evidence" value="ECO:0007669"/>
    <property type="project" value="UniProtKB-KW"/>
</dbReference>
<dbReference type="SUPFAM" id="SSF50447">
    <property type="entry name" value="Translation proteins"/>
    <property type="match status" value="1"/>
</dbReference>
<protein>
    <recommendedName>
        <fullName evidence="1">Elongation factor G</fullName>
    </recommendedName>
</protein>
<dbReference type="InterPro" id="IPR041095">
    <property type="entry name" value="EFG_II"/>
</dbReference>
<evidence type="ECO:0000256" key="6">
    <source>
        <dbReference type="ARBA" id="ARBA00024731"/>
    </source>
</evidence>
<evidence type="ECO:0000259" key="7">
    <source>
        <dbReference type="PROSITE" id="PS51722"/>
    </source>
</evidence>
<dbReference type="Gene3D" id="3.30.70.240">
    <property type="match status" value="1"/>
</dbReference>
<organism evidence="8 9">
    <name type="scientific">Sphingomonas colocasiae</name>
    <dbReference type="NCBI Taxonomy" id="1848973"/>
    <lineage>
        <taxon>Bacteria</taxon>
        <taxon>Pseudomonadati</taxon>
        <taxon>Pseudomonadota</taxon>
        <taxon>Alphaproteobacteria</taxon>
        <taxon>Sphingomonadales</taxon>
        <taxon>Sphingomonadaceae</taxon>
        <taxon>Sphingomonas</taxon>
    </lineage>
</organism>
<evidence type="ECO:0000313" key="9">
    <source>
        <dbReference type="Proteomes" id="UP000706039"/>
    </source>
</evidence>
<dbReference type="InterPro" id="IPR005517">
    <property type="entry name" value="Transl_elong_EFG/EF2_IV"/>
</dbReference>
<dbReference type="InterPro" id="IPR035649">
    <property type="entry name" value="EFG_V"/>
</dbReference>
<dbReference type="Proteomes" id="UP000706039">
    <property type="component" value="Unassembled WGS sequence"/>
</dbReference>
<proteinExistence type="predicted"/>
<dbReference type="Pfam" id="PF00679">
    <property type="entry name" value="EFG_C"/>
    <property type="match status" value="1"/>
</dbReference>
<dbReference type="CDD" id="cd04170">
    <property type="entry name" value="EF-G_bact"/>
    <property type="match status" value="1"/>
</dbReference>
<dbReference type="InterPro" id="IPR027417">
    <property type="entry name" value="P-loop_NTPase"/>
</dbReference>
<dbReference type="SUPFAM" id="SSF54980">
    <property type="entry name" value="EF-G C-terminal domain-like"/>
    <property type="match status" value="2"/>
</dbReference>
<evidence type="ECO:0000313" key="8">
    <source>
        <dbReference type="EMBL" id="MBY8821350.1"/>
    </source>
</evidence>
<dbReference type="PROSITE" id="PS51722">
    <property type="entry name" value="G_TR_2"/>
    <property type="match status" value="1"/>
</dbReference>
<keyword evidence="2" id="KW-0547">Nucleotide-binding</keyword>
<accession>A0ABS7PJ75</accession>
<evidence type="ECO:0000256" key="5">
    <source>
        <dbReference type="ARBA" id="ARBA00023134"/>
    </source>
</evidence>
<evidence type="ECO:0000256" key="1">
    <source>
        <dbReference type="ARBA" id="ARBA00017872"/>
    </source>
</evidence>
<dbReference type="InterPro" id="IPR047872">
    <property type="entry name" value="EFG_IV"/>
</dbReference>
<dbReference type="RefSeq" id="WP_222988465.1">
    <property type="nucleotide sequence ID" value="NZ_JAINVV010000002.1"/>
</dbReference>